<reference evidence="1" key="1">
    <citation type="submission" date="2020-05" db="EMBL/GenBank/DDBJ databases">
        <authorList>
            <person name="Chiriac C."/>
            <person name="Salcher M."/>
            <person name="Ghai R."/>
            <person name="Kavagutti S V."/>
        </authorList>
    </citation>
    <scope>NUCLEOTIDE SEQUENCE</scope>
</reference>
<evidence type="ECO:0000313" key="1">
    <source>
        <dbReference type="EMBL" id="CAB4638169.1"/>
    </source>
</evidence>
<name>A0A6J6JQU6_9ZZZZ</name>
<organism evidence="1">
    <name type="scientific">freshwater metagenome</name>
    <dbReference type="NCBI Taxonomy" id="449393"/>
    <lineage>
        <taxon>unclassified sequences</taxon>
        <taxon>metagenomes</taxon>
        <taxon>ecological metagenomes</taxon>
    </lineage>
</organism>
<accession>A0A6J6JQU6</accession>
<sequence length="106" mass="11666">MVDLIGFGVLLQIPILMFATFAVSLQQQSFAVESIARHALRAHSLWPVNQSTQEVVATIAKDFGLLADQVSWNISCTPNPNCLEPNTTAQIEVRYGQLVAYASSRF</sequence>
<proteinExistence type="predicted"/>
<dbReference type="AlphaFoldDB" id="A0A6J6JQU6"/>
<protein>
    <submittedName>
        <fullName evidence="1">Unannotated protein</fullName>
    </submittedName>
</protein>
<dbReference type="EMBL" id="CAEZVT010000088">
    <property type="protein sequence ID" value="CAB4638169.1"/>
    <property type="molecule type" value="Genomic_DNA"/>
</dbReference>
<gene>
    <name evidence="1" type="ORF">UFOPK2131_00727</name>
</gene>